<comment type="caution">
    <text evidence="2">The sequence shown here is derived from an EMBL/GenBank/DDBJ whole genome shotgun (WGS) entry which is preliminary data.</text>
</comment>
<feature type="region of interest" description="Disordered" evidence="1">
    <location>
        <begin position="1"/>
        <end position="257"/>
    </location>
</feature>
<accession>A0AAD6TJ76</accession>
<feature type="compositionally biased region" description="Basic and acidic residues" evidence="1">
    <location>
        <begin position="1043"/>
        <end position="1057"/>
    </location>
</feature>
<evidence type="ECO:0000256" key="1">
    <source>
        <dbReference type="SAM" id="MobiDB-lite"/>
    </source>
</evidence>
<evidence type="ECO:0000313" key="3">
    <source>
        <dbReference type="Proteomes" id="UP001218188"/>
    </source>
</evidence>
<dbReference type="EMBL" id="JARJCM010000004">
    <property type="protein sequence ID" value="KAJ7045970.1"/>
    <property type="molecule type" value="Genomic_DNA"/>
</dbReference>
<feature type="compositionally biased region" description="Low complexity" evidence="1">
    <location>
        <begin position="347"/>
        <end position="361"/>
    </location>
</feature>
<feature type="compositionally biased region" description="Low complexity" evidence="1">
    <location>
        <begin position="693"/>
        <end position="740"/>
    </location>
</feature>
<feature type="compositionally biased region" description="Polar residues" evidence="1">
    <location>
        <begin position="763"/>
        <end position="772"/>
    </location>
</feature>
<feature type="compositionally biased region" description="Basic and acidic residues" evidence="1">
    <location>
        <begin position="44"/>
        <end position="55"/>
    </location>
</feature>
<dbReference type="Proteomes" id="UP001218188">
    <property type="component" value="Unassembled WGS sequence"/>
</dbReference>
<feature type="compositionally biased region" description="Basic and acidic residues" evidence="1">
    <location>
        <begin position="812"/>
        <end position="822"/>
    </location>
</feature>
<feature type="region of interest" description="Disordered" evidence="1">
    <location>
        <begin position="293"/>
        <end position="368"/>
    </location>
</feature>
<feature type="compositionally biased region" description="Basic and acidic residues" evidence="1">
    <location>
        <begin position="141"/>
        <end position="150"/>
    </location>
</feature>
<proteinExistence type="predicted"/>
<gene>
    <name evidence="2" type="ORF">C8F04DRAFT_455665</name>
</gene>
<feature type="compositionally biased region" description="Polar residues" evidence="1">
    <location>
        <begin position="905"/>
        <end position="915"/>
    </location>
</feature>
<name>A0AAD6TJ76_9AGAR</name>
<protein>
    <submittedName>
        <fullName evidence="2">Uncharacterized protein</fullName>
    </submittedName>
</protein>
<feature type="compositionally biased region" description="Low complexity" evidence="1">
    <location>
        <begin position="823"/>
        <end position="837"/>
    </location>
</feature>
<feature type="region of interest" description="Disordered" evidence="1">
    <location>
        <begin position="569"/>
        <end position="598"/>
    </location>
</feature>
<evidence type="ECO:0000313" key="2">
    <source>
        <dbReference type="EMBL" id="KAJ7045970.1"/>
    </source>
</evidence>
<feature type="compositionally biased region" description="Acidic residues" evidence="1">
    <location>
        <begin position="240"/>
        <end position="257"/>
    </location>
</feature>
<organism evidence="2 3">
    <name type="scientific">Mycena alexandri</name>
    <dbReference type="NCBI Taxonomy" id="1745969"/>
    <lineage>
        <taxon>Eukaryota</taxon>
        <taxon>Fungi</taxon>
        <taxon>Dikarya</taxon>
        <taxon>Basidiomycota</taxon>
        <taxon>Agaricomycotina</taxon>
        <taxon>Agaricomycetes</taxon>
        <taxon>Agaricomycetidae</taxon>
        <taxon>Agaricales</taxon>
        <taxon>Marasmiineae</taxon>
        <taxon>Mycenaceae</taxon>
        <taxon>Mycena</taxon>
    </lineage>
</organism>
<feature type="region of interest" description="Disordered" evidence="1">
    <location>
        <begin position="693"/>
        <end position="745"/>
    </location>
</feature>
<dbReference type="AlphaFoldDB" id="A0AAD6TJ76"/>
<feature type="region of interest" description="Disordered" evidence="1">
    <location>
        <begin position="1042"/>
        <end position="1061"/>
    </location>
</feature>
<sequence>MIWTKRRKSRPDVPPASKSTPAAPPPVRRGSLGNTRLPFAPLDPHQETDDMHDPKSLYGRQILTLDEQQQVARQNSPSPPPNFSLPRRDPGASASSSRHDPNADMIYTTNSLSSFVFGPATEPPPSPGRSIGPLDEIDEDDMRRRADETPRQSLASTARATRHDPRTPAAYYSPSRSDAASHHTFGTSSASSASSPASRSGSRSRTTSNSTTHTSLDDYLGGVTFNPMHHHPLPPGDSTVEFDSEEDEFSEEYDGDADAIEVSSARGGGSMEGAAFETAFELERQMYSERRPSLPMAIPGAPDTRYESTATATRREREGSLATLRRPSRSLDDQVSVLTLGPGPLDTTANNAQGGAQGATQPVSVPETDGDWRSLSARAMQRGTPSPTVPTMPTFAPSIAPINSTHRNSMRNSVASAGAGGIDGLGFDLDWGQMGKGITGLDMNDVAVHAGASRGSVSSAVPLHPPTSFFGGGRRPSQLSLMLRRPSTASGGSVMDDPDTFSAAVRRWGGDEYDRQRKYWTFKRDAADGRGTHQYSASNTGAGASSLGRGKGVGAGVGLGAALSPVRSITGGSKTGSRAGGGSVMSGVSGHGQERPKHVPWRGMQLNAEEIWNSSLVGGFKVRRIELRPQKPQQRVTIDPFRGPYTLGPKPPHDGAYTNIHKHSKVMAFSIHRHYKPSRSLFPVFANEVFSSPSGRGSVSGASGRGSTSTSASPSPRIASRGLGFGTASTGSVGTATTTSKYELERRKPTAMILLAPRHVQEAYTSTNTTKGLRSHGLLDEGRERDRERERDTRSTGRGEREEAKKRSRGGGGKEKDRERGGRSSSSKTPTNSSVGSFSPPPPTASAPPGLAHTHTYPPPTSSSNSTLLDSRIIDGAGPSLGGAARRRPPGDADSDDDLSDTERLTASSRTTHNEAFSTMDASSIDQMVLAQDALRYGESSNGVLSRVLRRAPAHPTGPAVPHQVYVPPWVTLQSRVKQEERRRRHDVLSNSFEDVGLLPPKKSSGGVRAKKAPVAGVDIFAQVPADALFMLLPLWPGPTDPVSERTATRAPHEIPTEQRQYLLVSYKPTEERAAPSKRHDGHGHGETSSSSGRSKKGSSHSSPTSSGDGGGSGGRGCDILLSSYHISARLVSHSDLQGSGVRVPDEGLAVLGPWHEAWLSMPQIATRDHGLLVIGRCDSREAGIEFDPEGLVKMGLCIPVQLDAAGAQDGDDGMQEEPVAELTPIGKAVLEMAWIGCIAVTSFGPVVGAS</sequence>
<feature type="compositionally biased region" description="Basic and acidic residues" evidence="1">
    <location>
        <begin position="777"/>
        <end position="805"/>
    </location>
</feature>
<feature type="region of interest" description="Disordered" evidence="1">
    <location>
        <begin position="762"/>
        <end position="915"/>
    </location>
</feature>
<keyword evidence="3" id="KW-1185">Reference proteome</keyword>
<feature type="compositionally biased region" description="Low complexity" evidence="1">
    <location>
        <begin position="182"/>
        <end position="214"/>
    </location>
</feature>
<reference evidence="2" key="1">
    <citation type="submission" date="2023-03" db="EMBL/GenBank/DDBJ databases">
        <title>Massive genome expansion in bonnet fungi (Mycena s.s.) driven by repeated elements and novel gene families across ecological guilds.</title>
        <authorList>
            <consortium name="Lawrence Berkeley National Laboratory"/>
            <person name="Harder C.B."/>
            <person name="Miyauchi S."/>
            <person name="Viragh M."/>
            <person name="Kuo A."/>
            <person name="Thoen E."/>
            <person name="Andreopoulos B."/>
            <person name="Lu D."/>
            <person name="Skrede I."/>
            <person name="Drula E."/>
            <person name="Henrissat B."/>
            <person name="Morin E."/>
            <person name="Kohler A."/>
            <person name="Barry K."/>
            <person name="LaButti K."/>
            <person name="Morin E."/>
            <person name="Salamov A."/>
            <person name="Lipzen A."/>
            <person name="Mereny Z."/>
            <person name="Hegedus B."/>
            <person name="Baldrian P."/>
            <person name="Stursova M."/>
            <person name="Weitz H."/>
            <person name="Taylor A."/>
            <person name="Grigoriev I.V."/>
            <person name="Nagy L.G."/>
            <person name="Martin F."/>
            <person name="Kauserud H."/>
        </authorList>
    </citation>
    <scope>NUCLEOTIDE SEQUENCE</scope>
    <source>
        <strain evidence="2">CBHHK200</strain>
    </source>
</reference>
<feature type="compositionally biased region" description="Basic and acidic residues" evidence="1">
    <location>
        <begin position="1070"/>
        <end position="1086"/>
    </location>
</feature>
<feature type="region of interest" description="Disordered" evidence="1">
    <location>
        <begin position="1070"/>
        <end position="1115"/>
    </location>
</feature>